<comment type="subcellular location">
    <subcellularLocation>
        <location evidence="1">Cytoplasm</location>
        <location evidence="1">Cytoskeleton</location>
    </subcellularLocation>
</comment>
<evidence type="ECO:0000259" key="4">
    <source>
        <dbReference type="PROSITE" id="PS50067"/>
    </source>
</evidence>
<reference evidence="5 6" key="1">
    <citation type="journal article" date="2020" name="Cell">
        <title>Large-Scale Comparative Analyses of Tick Genomes Elucidate Their Genetic Diversity and Vector Capacities.</title>
        <authorList>
            <consortium name="Tick Genome and Microbiome Consortium (TIGMIC)"/>
            <person name="Jia N."/>
            <person name="Wang J."/>
            <person name="Shi W."/>
            <person name="Du L."/>
            <person name="Sun Y."/>
            <person name="Zhan W."/>
            <person name="Jiang J.F."/>
            <person name="Wang Q."/>
            <person name="Zhang B."/>
            <person name="Ji P."/>
            <person name="Bell-Sakyi L."/>
            <person name="Cui X.M."/>
            <person name="Yuan T.T."/>
            <person name="Jiang B.G."/>
            <person name="Yang W.F."/>
            <person name="Lam T.T."/>
            <person name="Chang Q.C."/>
            <person name="Ding S.J."/>
            <person name="Wang X.J."/>
            <person name="Zhu J.G."/>
            <person name="Ruan X.D."/>
            <person name="Zhao L."/>
            <person name="Wei J.T."/>
            <person name="Ye R.Z."/>
            <person name="Que T.C."/>
            <person name="Du C.H."/>
            <person name="Zhou Y.H."/>
            <person name="Cheng J.X."/>
            <person name="Dai P.F."/>
            <person name="Guo W.B."/>
            <person name="Han X.H."/>
            <person name="Huang E.J."/>
            <person name="Li L.F."/>
            <person name="Wei W."/>
            <person name="Gao Y.C."/>
            <person name="Liu J.Z."/>
            <person name="Shao H.Z."/>
            <person name="Wang X."/>
            <person name="Wang C.C."/>
            <person name="Yang T.C."/>
            <person name="Huo Q.B."/>
            <person name="Li W."/>
            <person name="Chen H.Y."/>
            <person name="Chen S.E."/>
            <person name="Zhou L.G."/>
            <person name="Ni X.B."/>
            <person name="Tian J.H."/>
            <person name="Sheng Y."/>
            <person name="Liu T."/>
            <person name="Pan Y.S."/>
            <person name="Xia L.Y."/>
            <person name="Li J."/>
            <person name="Zhao F."/>
            <person name="Cao W.C."/>
        </authorList>
    </citation>
    <scope>NUCLEOTIDE SEQUENCE [LARGE SCALE GENOMIC DNA]</scope>
    <source>
        <strain evidence="5">HaeL-2018</strain>
    </source>
</reference>
<comment type="similarity">
    <text evidence="3">Belongs to the TRAFAC class myosin-kinesin ATPase superfamily. Kinesin family.</text>
</comment>
<dbReference type="PANTHER" id="PTHR47972">
    <property type="entry name" value="KINESIN-LIKE PROTEIN KLP-3"/>
    <property type="match status" value="1"/>
</dbReference>
<accession>A0A9J6GSW8</accession>
<dbReference type="GO" id="GO:0003777">
    <property type="term" value="F:microtubule motor activity"/>
    <property type="evidence" value="ECO:0007669"/>
    <property type="project" value="InterPro"/>
</dbReference>
<dbReference type="VEuPathDB" id="VectorBase:HLOH_041010"/>
<dbReference type="GO" id="GO:0007018">
    <property type="term" value="P:microtubule-based movement"/>
    <property type="evidence" value="ECO:0007669"/>
    <property type="project" value="InterPro"/>
</dbReference>
<dbReference type="AlphaFoldDB" id="A0A9J6GSW8"/>
<dbReference type="Pfam" id="PF00225">
    <property type="entry name" value="Kinesin"/>
    <property type="match status" value="1"/>
</dbReference>
<comment type="caution">
    <text evidence="3">Lacks conserved residue(s) required for the propagation of feature annotation.</text>
</comment>
<evidence type="ECO:0000256" key="1">
    <source>
        <dbReference type="ARBA" id="ARBA00004245"/>
    </source>
</evidence>
<dbReference type="InterPro" id="IPR027640">
    <property type="entry name" value="Kinesin-like_fam"/>
</dbReference>
<organism evidence="5 6">
    <name type="scientific">Haemaphysalis longicornis</name>
    <name type="common">Bush tick</name>
    <dbReference type="NCBI Taxonomy" id="44386"/>
    <lineage>
        <taxon>Eukaryota</taxon>
        <taxon>Metazoa</taxon>
        <taxon>Ecdysozoa</taxon>
        <taxon>Arthropoda</taxon>
        <taxon>Chelicerata</taxon>
        <taxon>Arachnida</taxon>
        <taxon>Acari</taxon>
        <taxon>Parasitiformes</taxon>
        <taxon>Ixodida</taxon>
        <taxon>Ixodoidea</taxon>
        <taxon>Ixodidae</taxon>
        <taxon>Haemaphysalinae</taxon>
        <taxon>Haemaphysalis</taxon>
    </lineage>
</organism>
<keyword evidence="2" id="KW-0206">Cytoskeleton</keyword>
<sequence length="120" mass="13261">MVAGGPRALPQLQAHPLLMDSLGGNSKTLMLPRISPARRNSGETINSLRFATKVSTREAAKRPRERHSTAHPAIPSEHSYWLLLCPLKQRNTSTVFAFWALIDPSPTVNQCHIGTARKNI</sequence>
<dbReference type="GO" id="GO:0015630">
    <property type="term" value="C:microtubule cytoskeleton"/>
    <property type="evidence" value="ECO:0007669"/>
    <property type="project" value="UniProtKB-ARBA"/>
</dbReference>
<comment type="caution">
    <text evidence="5">The sequence shown here is derived from an EMBL/GenBank/DDBJ whole genome shotgun (WGS) entry which is preliminary data.</text>
</comment>
<feature type="domain" description="Kinesin motor" evidence="4">
    <location>
        <begin position="1"/>
        <end position="57"/>
    </location>
</feature>
<protein>
    <recommendedName>
        <fullName evidence="4">Kinesin motor domain-containing protein</fullName>
    </recommendedName>
</protein>
<dbReference type="GO" id="GO:0008017">
    <property type="term" value="F:microtubule binding"/>
    <property type="evidence" value="ECO:0007669"/>
    <property type="project" value="InterPro"/>
</dbReference>
<dbReference type="InterPro" id="IPR027417">
    <property type="entry name" value="P-loop_NTPase"/>
</dbReference>
<dbReference type="EMBL" id="JABSTR010000011">
    <property type="protein sequence ID" value="KAH9381614.1"/>
    <property type="molecule type" value="Genomic_DNA"/>
</dbReference>
<proteinExistence type="inferred from homology"/>
<gene>
    <name evidence="5" type="ORF">HPB48_000239</name>
</gene>
<dbReference type="GO" id="GO:0005524">
    <property type="term" value="F:ATP binding"/>
    <property type="evidence" value="ECO:0007669"/>
    <property type="project" value="InterPro"/>
</dbReference>
<dbReference type="Proteomes" id="UP000821853">
    <property type="component" value="Chromosome 9"/>
</dbReference>
<evidence type="ECO:0000256" key="3">
    <source>
        <dbReference type="PROSITE-ProRule" id="PRU00283"/>
    </source>
</evidence>
<dbReference type="PROSITE" id="PS50067">
    <property type="entry name" value="KINESIN_MOTOR_2"/>
    <property type="match status" value="1"/>
</dbReference>
<dbReference type="Gene3D" id="1.20.58.1980">
    <property type="match status" value="1"/>
</dbReference>
<dbReference type="OrthoDB" id="3176171at2759"/>
<evidence type="ECO:0000313" key="5">
    <source>
        <dbReference type="EMBL" id="KAH9381614.1"/>
    </source>
</evidence>
<evidence type="ECO:0000256" key="2">
    <source>
        <dbReference type="ARBA" id="ARBA00023212"/>
    </source>
</evidence>
<dbReference type="InterPro" id="IPR001752">
    <property type="entry name" value="Kinesin_motor_dom"/>
</dbReference>
<keyword evidence="2" id="KW-0963">Cytoplasm</keyword>
<keyword evidence="6" id="KW-1185">Reference proteome</keyword>
<name>A0A9J6GSW8_HAELO</name>
<evidence type="ECO:0000313" key="6">
    <source>
        <dbReference type="Proteomes" id="UP000821853"/>
    </source>
</evidence>
<dbReference type="SUPFAM" id="SSF52540">
    <property type="entry name" value="P-loop containing nucleoside triphosphate hydrolases"/>
    <property type="match status" value="1"/>
</dbReference>